<evidence type="ECO:0000256" key="1">
    <source>
        <dbReference type="SAM" id="MobiDB-lite"/>
    </source>
</evidence>
<protein>
    <submittedName>
        <fullName evidence="2">Uncharacterized protein</fullName>
    </submittedName>
</protein>
<evidence type="ECO:0000313" key="3">
    <source>
        <dbReference type="Proteomes" id="UP000694569"/>
    </source>
</evidence>
<reference evidence="2" key="2">
    <citation type="submission" date="2025-09" db="UniProtKB">
        <authorList>
            <consortium name="Ensembl"/>
        </authorList>
    </citation>
    <scope>IDENTIFICATION</scope>
</reference>
<sequence length="110" mass="12653">MLKLLHQSHLEITVKKLWTKAPDKHLALLDHRTTPLDSVGFSPAQLLMDRRPRNCLPTARLLLAPAAYDPVNVKRRPDRNKCIQKSYYDRKRQEGTGSERGRASHAPPRH</sequence>
<feature type="compositionally biased region" description="Basic and acidic residues" evidence="1">
    <location>
        <begin position="87"/>
        <end position="102"/>
    </location>
</feature>
<dbReference type="Proteomes" id="UP000694569">
    <property type="component" value="Unplaced"/>
</dbReference>
<reference evidence="2" key="1">
    <citation type="submission" date="2025-08" db="UniProtKB">
        <authorList>
            <consortium name="Ensembl"/>
        </authorList>
    </citation>
    <scope>IDENTIFICATION</scope>
</reference>
<keyword evidence="3" id="KW-1185">Reference proteome</keyword>
<dbReference type="OrthoDB" id="775972at2759"/>
<evidence type="ECO:0000313" key="2">
    <source>
        <dbReference type="Ensembl" id="ENSLLEP00000008561.1"/>
    </source>
</evidence>
<proteinExistence type="predicted"/>
<feature type="region of interest" description="Disordered" evidence="1">
    <location>
        <begin position="73"/>
        <end position="110"/>
    </location>
</feature>
<dbReference type="AlphaFoldDB" id="A0A8C5M6E9"/>
<accession>A0A8C5M6E9</accession>
<name>A0A8C5M6E9_9ANUR</name>
<dbReference type="Ensembl" id="ENSLLET00000008902.1">
    <property type="protein sequence ID" value="ENSLLEP00000008561.1"/>
    <property type="gene ID" value="ENSLLEG00000005448.1"/>
</dbReference>
<dbReference type="GeneTree" id="ENSGT00940000177641"/>
<organism evidence="2 3">
    <name type="scientific">Leptobrachium leishanense</name>
    <name type="common">Leishan spiny toad</name>
    <dbReference type="NCBI Taxonomy" id="445787"/>
    <lineage>
        <taxon>Eukaryota</taxon>
        <taxon>Metazoa</taxon>
        <taxon>Chordata</taxon>
        <taxon>Craniata</taxon>
        <taxon>Vertebrata</taxon>
        <taxon>Euteleostomi</taxon>
        <taxon>Amphibia</taxon>
        <taxon>Batrachia</taxon>
        <taxon>Anura</taxon>
        <taxon>Pelobatoidea</taxon>
        <taxon>Megophryidae</taxon>
        <taxon>Leptobrachium</taxon>
    </lineage>
</organism>